<organism evidence="1">
    <name type="scientific">viral metagenome</name>
    <dbReference type="NCBI Taxonomy" id="1070528"/>
    <lineage>
        <taxon>unclassified sequences</taxon>
        <taxon>metagenomes</taxon>
        <taxon>organismal metagenomes</taxon>
    </lineage>
</organism>
<evidence type="ECO:0000313" key="1">
    <source>
        <dbReference type="EMBL" id="QJA49033.1"/>
    </source>
</evidence>
<protein>
    <submittedName>
        <fullName evidence="1">Uncharacterized protein</fullName>
    </submittedName>
</protein>
<sequence length="163" mass="17033">MTLSFSEKFRMTAGGRSFRMYEVTADGSTVSINASDLDLDQIEFAKLTSPQDLIGTLSITASALATVTGSTLVVTVTGAVLGDPVNVGLATDGLDLIYTGYVQAANTVEIRVDNQTAGTVTPPEGYQAIVRKSVGLKTYTGSAIVFGPALTSGDKFNLEVIGW</sequence>
<dbReference type="AlphaFoldDB" id="A0A6H1ZM79"/>
<proteinExistence type="predicted"/>
<accession>A0A6H1ZM79</accession>
<gene>
    <name evidence="1" type="ORF">TM448A01218_0013</name>
    <name evidence="2" type="ORF">TM448B01196_0017</name>
</gene>
<dbReference type="EMBL" id="MT144717">
    <property type="protein sequence ID" value="QJH98127.1"/>
    <property type="molecule type" value="Genomic_DNA"/>
</dbReference>
<dbReference type="EMBL" id="MT144114">
    <property type="protein sequence ID" value="QJA49033.1"/>
    <property type="molecule type" value="Genomic_DNA"/>
</dbReference>
<name>A0A6H1ZM79_9ZZZZ</name>
<evidence type="ECO:0000313" key="2">
    <source>
        <dbReference type="EMBL" id="QJH98127.1"/>
    </source>
</evidence>
<reference evidence="1" key="1">
    <citation type="submission" date="2020-03" db="EMBL/GenBank/DDBJ databases">
        <title>The deep terrestrial virosphere.</title>
        <authorList>
            <person name="Holmfeldt K."/>
            <person name="Nilsson E."/>
            <person name="Simone D."/>
            <person name="Lopez-Fernandez M."/>
            <person name="Wu X."/>
            <person name="de Brujin I."/>
            <person name="Lundin D."/>
            <person name="Andersson A."/>
            <person name="Bertilsson S."/>
            <person name="Dopson M."/>
        </authorList>
    </citation>
    <scope>NUCLEOTIDE SEQUENCE</scope>
    <source>
        <strain evidence="1">TM448A01218</strain>
        <strain evidence="2">TM448B01196</strain>
    </source>
</reference>